<dbReference type="EMBL" id="HBFA01004961">
    <property type="protein sequence ID" value="CAD8652511.1"/>
    <property type="molecule type" value="Transcribed_RNA"/>
</dbReference>
<protein>
    <recommendedName>
        <fullName evidence="1">Serine aminopeptidase S33 domain-containing protein</fullName>
    </recommendedName>
</protein>
<evidence type="ECO:0000259" key="1">
    <source>
        <dbReference type="Pfam" id="PF12146"/>
    </source>
</evidence>
<gene>
    <name evidence="2" type="ORF">POBO1169_LOCUS2530</name>
</gene>
<dbReference type="Pfam" id="PF12146">
    <property type="entry name" value="Hydrolase_4"/>
    <property type="match status" value="1"/>
</dbReference>
<dbReference type="InterPro" id="IPR029058">
    <property type="entry name" value="AB_hydrolase_fold"/>
</dbReference>
<name>A0A7S0MVE6_9CHLO</name>
<dbReference type="SUPFAM" id="SSF53474">
    <property type="entry name" value="alpha/beta-Hydrolases"/>
    <property type="match status" value="1"/>
</dbReference>
<feature type="domain" description="Serine aminopeptidase S33" evidence="1">
    <location>
        <begin position="55"/>
        <end position="300"/>
    </location>
</feature>
<accession>A0A7S0MVE6</accession>
<dbReference type="InterPro" id="IPR051044">
    <property type="entry name" value="MAG_DAG_Lipase"/>
</dbReference>
<dbReference type="Gene3D" id="3.40.50.1820">
    <property type="entry name" value="alpha/beta hydrolase"/>
    <property type="match status" value="1"/>
</dbReference>
<dbReference type="PANTHER" id="PTHR11614">
    <property type="entry name" value="PHOSPHOLIPASE-RELATED"/>
    <property type="match status" value="1"/>
</dbReference>
<organism evidence="2">
    <name type="scientific">Pyramimonas obovata</name>
    <dbReference type="NCBI Taxonomy" id="1411642"/>
    <lineage>
        <taxon>Eukaryota</taxon>
        <taxon>Viridiplantae</taxon>
        <taxon>Chlorophyta</taxon>
        <taxon>Pyramimonadophyceae</taxon>
        <taxon>Pyramimonadales</taxon>
        <taxon>Pyramimonadaceae</taxon>
        <taxon>Pyramimonas</taxon>
        <taxon>Pyramimonas incertae sedis</taxon>
    </lineage>
</organism>
<proteinExistence type="predicted"/>
<evidence type="ECO:0000313" key="2">
    <source>
        <dbReference type="EMBL" id="CAD8652511.1"/>
    </source>
</evidence>
<sequence length="324" mass="35694">MQPWHYARAERPSVVLTNARKMTSTSGNPSQSGFFEGSGKFKLYYQTWLPQQQSAPRGHVLYYTGLHESLDITGVDRLSKSLTDQGYAFHGYEHQGHGRSSGKKGYVKSLKLLEQHALEFIDFILKSYTGSAPFFMIGHSMGGGLLALLGDRVIEQYGPRFGGAILLSAALAGPNIGGPVICMLRVVACMWPSAPLGPPEDPYAGFATREEADRYKNSPHNYTGNMRLKTGQVFLDELFPAVARGLESGELKSAFPYYAIHAKEDALPVSAVKDMMAVSKSGDNELREVRGHSHQLLADPGWESILEGIVAWIETRTDRQRNAI</sequence>
<dbReference type="InterPro" id="IPR022742">
    <property type="entry name" value="Hydrolase_4"/>
</dbReference>
<dbReference type="AlphaFoldDB" id="A0A7S0MVE6"/>
<reference evidence="2" key="1">
    <citation type="submission" date="2021-01" db="EMBL/GenBank/DDBJ databases">
        <authorList>
            <person name="Corre E."/>
            <person name="Pelletier E."/>
            <person name="Niang G."/>
            <person name="Scheremetjew M."/>
            <person name="Finn R."/>
            <person name="Kale V."/>
            <person name="Holt S."/>
            <person name="Cochrane G."/>
            <person name="Meng A."/>
            <person name="Brown T."/>
            <person name="Cohen L."/>
        </authorList>
    </citation>
    <scope>NUCLEOTIDE SEQUENCE</scope>
    <source>
        <strain evidence="2">CCMP722</strain>
    </source>
</reference>